<organism evidence="1 2">
    <name type="scientific">Glossina pallidipes</name>
    <name type="common">Tsetse fly</name>
    <dbReference type="NCBI Taxonomy" id="7398"/>
    <lineage>
        <taxon>Eukaryota</taxon>
        <taxon>Metazoa</taxon>
        <taxon>Ecdysozoa</taxon>
        <taxon>Arthropoda</taxon>
        <taxon>Hexapoda</taxon>
        <taxon>Insecta</taxon>
        <taxon>Pterygota</taxon>
        <taxon>Neoptera</taxon>
        <taxon>Endopterygota</taxon>
        <taxon>Diptera</taxon>
        <taxon>Brachycera</taxon>
        <taxon>Muscomorpha</taxon>
        <taxon>Hippoboscoidea</taxon>
        <taxon>Glossinidae</taxon>
        <taxon>Glossina</taxon>
    </lineage>
</organism>
<sequence>MKKAKCECPVAAETTTGLHYQQYSKSKPINLVKPNPPNDQELISQYDRNNLRVNGKMIKPKTWPHILDNAEEYKDFLKRLECCKKKIFEKYFQDPPIQMEVIEEMLRKQMKSAYQLVYSPDEFMPRKESRRFAKLADYPTNMKYELTTYRTYFNRIIEMDRFKDIFYKVERKQEDKNILKNDLRRIHRCGRTTYLDQLATPGKMHAKPTAPGPIDRYTLRRV</sequence>
<reference evidence="2" key="1">
    <citation type="submission" date="2014-03" db="EMBL/GenBank/DDBJ databases">
        <authorList>
            <person name="Aksoy S."/>
            <person name="Warren W."/>
            <person name="Wilson R.K."/>
        </authorList>
    </citation>
    <scope>NUCLEOTIDE SEQUENCE [LARGE SCALE GENOMIC DNA]</scope>
    <source>
        <strain evidence="2">IAEA</strain>
    </source>
</reference>
<dbReference type="Proteomes" id="UP000092445">
    <property type="component" value="Unassembled WGS sequence"/>
</dbReference>
<evidence type="ECO:0000313" key="2">
    <source>
        <dbReference type="Proteomes" id="UP000092445"/>
    </source>
</evidence>
<accession>A0A1A9ZL60</accession>
<evidence type="ECO:0000313" key="1">
    <source>
        <dbReference type="EnsemblMetazoa" id="GPAI018083-PA"/>
    </source>
</evidence>
<proteinExistence type="predicted"/>
<reference evidence="1" key="2">
    <citation type="submission" date="2020-05" db="UniProtKB">
        <authorList>
            <consortium name="EnsemblMetazoa"/>
        </authorList>
    </citation>
    <scope>IDENTIFICATION</scope>
    <source>
        <strain evidence="1">IAEA</strain>
    </source>
</reference>
<protein>
    <submittedName>
        <fullName evidence="1">Uncharacterized protein</fullName>
    </submittedName>
</protein>
<dbReference type="EnsemblMetazoa" id="GPAI018083-RA">
    <property type="protein sequence ID" value="GPAI018083-PA"/>
    <property type="gene ID" value="GPAI018083"/>
</dbReference>
<dbReference type="AlphaFoldDB" id="A0A1A9ZL60"/>
<dbReference type="VEuPathDB" id="VectorBase:GPAI018083"/>
<name>A0A1A9ZL60_GLOPL</name>
<keyword evidence="2" id="KW-1185">Reference proteome</keyword>